<proteinExistence type="inferred from homology"/>
<feature type="domain" description="Mis18" evidence="5">
    <location>
        <begin position="13"/>
        <end position="66"/>
    </location>
</feature>
<protein>
    <recommendedName>
        <fullName evidence="4">Protein yippee-like</fullName>
    </recommendedName>
</protein>
<evidence type="ECO:0000313" key="6">
    <source>
        <dbReference type="EMBL" id="NXE71754.1"/>
    </source>
</evidence>
<keyword evidence="7" id="KW-1185">Reference proteome</keyword>
<feature type="non-terminal residue" evidence="6">
    <location>
        <position position="1"/>
    </location>
</feature>
<evidence type="ECO:0000256" key="3">
    <source>
        <dbReference type="ARBA" id="ARBA00022833"/>
    </source>
</evidence>
<name>A0A852AII4_CALOR</name>
<keyword evidence="2" id="KW-0479">Metal-binding</keyword>
<dbReference type="Pfam" id="PF03226">
    <property type="entry name" value="Yippee-Mis18"/>
    <property type="match status" value="1"/>
</dbReference>
<comment type="function">
    <text evidence="1">Required for recruitment of CENPA to centromeres and normal chromosome segregation during mitosis.</text>
</comment>
<dbReference type="GO" id="GO:0046872">
    <property type="term" value="F:metal ion binding"/>
    <property type="evidence" value="ECO:0007669"/>
    <property type="project" value="UniProtKB-KW"/>
</dbReference>
<keyword evidence="3" id="KW-0862">Zinc</keyword>
<dbReference type="InterPro" id="IPR034752">
    <property type="entry name" value="Mis18"/>
</dbReference>
<feature type="non-terminal residue" evidence="6">
    <location>
        <position position="66"/>
    </location>
</feature>
<dbReference type="EMBL" id="WBNL01004560">
    <property type="protein sequence ID" value="NXE71754.1"/>
    <property type="molecule type" value="Genomic_DNA"/>
</dbReference>
<evidence type="ECO:0000256" key="1">
    <source>
        <dbReference type="ARBA" id="ARBA00003694"/>
    </source>
</evidence>
<dbReference type="Proteomes" id="UP000603627">
    <property type="component" value="Unassembled WGS sequence"/>
</dbReference>
<evidence type="ECO:0000256" key="4">
    <source>
        <dbReference type="RuleBase" id="RU110713"/>
    </source>
</evidence>
<gene>
    <name evidence="6" type="primary">Mis18a</name>
    <name evidence="6" type="ORF">CALORN_R08523</name>
</gene>
<organism evidence="6 7">
    <name type="scientific">Calcarius ornatus</name>
    <name type="common">Chestnut-collared longspur</name>
    <dbReference type="NCBI Taxonomy" id="198940"/>
    <lineage>
        <taxon>Eukaryota</taxon>
        <taxon>Metazoa</taxon>
        <taxon>Chordata</taxon>
        <taxon>Craniata</taxon>
        <taxon>Vertebrata</taxon>
        <taxon>Euteleostomi</taxon>
        <taxon>Archelosauria</taxon>
        <taxon>Archosauria</taxon>
        <taxon>Dinosauria</taxon>
        <taxon>Saurischia</taxon>
        <taxon>Theropoda</taxon>
        <taxon>Coelurosauria</taxon>
        <taxon>Aves</taxon>
        <taxon>Neognathae</taxon>
        <taxon>Neoaves</taxon>
        <taxon>Telluraves</taxon>
        <taxon>Australaves</taxon>
        <taxon>Passeriformes</taxon>
        <taxon>Passeroidea</taxon>
        <taxon>Fringillidae</taxon>
        <taxon>Emberizinae</taxon>
        <taxon>Emberizini</taxon>
        <taxon>Calcarius</taxon>
    </lineage>
</organism>
<comment type="caution">
    <text evidence="6">The sequence shown here is derived from an EMBL/GenBank/DDBJ whole genome shotgun (WGS) entry which is preliminary data.</text>
</comment>
<evidence type="ECO:0000313" key="7">
    <source>
        <dbReference type="Proteomes" id="UP000603627"/>
    </source>
</evidence>
<dbReference type="InterPro" id="IPR004910">
    <property type="entry name" value="Yippee/Mis18/Cereblon"/>
</dbReference>
<dbReference type="AlphaFoldDB" id="A0A852AII4"/>
<evidence type="ECO:0000256" key="2">
    <source>
        <dbReference type="ARBA" id="ARBA00022723"/>
    </source>
</evidence>
<reference evidence="6" key="1">
    <citation type="submission" date="2019-09" db="EMBL/GenBank/DDBJ databases">
        <title>Bird 10,000 Genomes (B10K) Project - Family phase.</title>
        <authorList>
            <person name="Zhang G."/>
        </authorList>
    </citation>
    <scope>NUCLEOTIDE SEQUENCE</scope>
    <source>
        <strain evidence="6">B10K-DU-015-28</strain>
        <tissue evidence="6">Muscle</tissue>
    </source>
</reference>
<comment type="similarity">
    <text evidence="4">Belongs to the yippee family.</text>
</comment>
<dbReference type="PROSITE" id="PS51793">
    <property type="entry name" value="MIS18"/>
    <property type="match status" value="1"/>
</dbReference>
<evidence type="ECO:0000259" key="5">
    <source>
        <dbReference type="PROSITE" id="PS51793"/>
    </source>
</evidence>
<sequence length="66" mass="6978">RAQRERADEAPMPMVFLCAGCRRPVGDTSSWVSNDEKGGCILLSSAAASVAVDPERKISKLPGECG</sequence>
<accession>A0A852AII4</accession>